<dbReference type="NCBIfam" id="TIGR00208">
    <property type="entry name" value="fliS"/>
    <property type="match status" value="1"/>
</dbReference>
<dbReference type="GO" id="GO:0071973">
    <property type="term" value="P:bacterial-type flagellum-dependent cell motility"/>
    <property type="evidence" value="ECO:0007669"/>
    <property type="project" value="TreeGrafter"/>
</dbReference>
<dbReference type="OrthoDB" id="1524959at2"/>
<dbReference type="STRING" id="720554.Clocl_4074"/>
<dbReference type="PANTHER" id="PTHR34773">
    <property type="entry name" value="FLAGELLAR SECRETION CHAPERONE FLIS"/>
    <property type="match status" value="1"/>
</dbReference>
<evidence type="ECO:0000256" key="6">
    <source>
        <dbReference type="PIRNR" id="PIRNR039090"/>
    </source>
</evidence>
<comment type="subcellular location">
    <subcellularLocation>
        <location evidence="1 6">Cytoplasm</location>
        <location evidence="1 6">Cytosol</location>
    </subcellularLocation>
</comment>
<keyword evidence="4 6" id="KW-1005">Bacterial flagellum biogenesis</keyword>
<dbReference type="GO" id="GO:0005829">
    <property type="term" value="C:cytosol"/>
    <property type="evidence" value="ECO:0007669"/>
    <property type="project" value="UniProtKB-SubCell"/>
</dbReference>
<dbReference type="PANTHER" id="PTHR34773:SF1">
    <property type="entry name" value="FLAGELLAR SECRETION CHAPERONE FLIS"/>
    <property type="match status" value="1"/>
</dbReference>
<dbReference type="eggNOG" id="COG1516">
    <property type="taxonomic scope" value="Bacteria"/>
</dbReference>
<keyword evidence="7" id="KW-0969">Cilium</keyword>
<accession>G8LSZ5</accession>
<evidence type="ECO:0000256" key="2">
    <source>
        <dbReference type="ARBA" id="ARBA00008787"/>
    </source>
</evidence>
<reference evidence="7 8" key="2">
    <citation type="journal article" date="2012" name="Stand. Genomic Sci.">
        <title>Complete Genome Sequence of Clostridium clariflavum DSM 19732.</title>
        <authorList>
            <person name="Izquierdo J.A."/>
            <person name="Goodwin L."/>
            <person name="Davenport K.W."/>
            <person name="Teshima H."/>
            <person name="Bruce D."/>
            <person name="Detter C."/>
            <person name="Tapia R."/>
            <person name="Han S."/>
            <person name="Land M."/>
            <person name="Hauser L."/>
            <person name="Jeffries C.D."/>
            <person name="Han J."/>
            <person name="Pitluck S."/>
            <person name="Nolan M."/>
            <person name="Chen A."/>
            <person name="Huntemann M."/>
            <person name="Mavromatis K."/>
            <person name="Mikhailova N."/>
            <person name="Liolios K."/>
            <person name="Woyke T."/>
            <person name="Lynd L.R."/>
        </authorList>
    </citation>
    <scope>NUCLEOTIDE SEQUENCE [LARGE SCALE GENOMIC DNA]</scope>
    <source>
        <strain evidence="8">DSM 19732 / NBRC 101661 / EBR45</strain>
    </source>
</reference>
<evidence type="ECO:0000313" key="7">
    <source>
        <dbReference type="EMBL" id="AEV70508.1"/>
    </source>
</evidence>
<dbReference type="GO" id="GO:0044780">
    <property type="term" value="P:bacterial-type flagellum assembly"/>
    <property type="evidence" value="ECO:0007669"/>
    <property type="project" value="InterPro"/>
</dbReference>
<dbReference type="CDD" id="cd16098">
    <property type="entry name" value="FliS"/>
    <property type="match status" value="1"/>
</dbReference>
<protein>
    <recommendedName>
        <fullName evidence="6">Flagellar secretion chaperone FliS</fullName>
    </recommendedName>
</protein>
<dbReference type="Pfam" id="PF02561">
    <property type="entry name" value="FliS"/>
    <property type="match status" value="1"/>
</dbReference>
<evidence type="ECO:0000256" key="1">
    <source>
        <dbReference type="ARBA" id="ARBA00004514"/>
    </source>
</evidence>
<evidence type="ECO:0000256" key="3">
    <source>
        <dbReference type="ARBA" id="ARBA00022490"/>
    </source>
</evidence>
<dbReference type="RefSeq" id="WP_014257006.1">
    <property type="nucleotide sequence ID" value="NC_016627.1"/>
</dbReference>
<dbReference type="PIRSF" id="PIRSF039090">
    <property type="entry name" value="Flis"/>
    <property type="match status" value="1"/>
</dbReference>
<proteinExistence type="inferred from homology"/>
<dbReference type="InterPro" id="IPR036584">
    <property type="entry name" value="FliS_sf"/>
</dbReference>
<dbReference type="InterPro" id="IPR003713">
    <property type="entry name" value="FliS"/>
</dbReference>
<reference evidence="8" key="1">
    <citation type="submission" date="2011-12" db="EMBL/GenBank/DDBJ databases">
        <title>Complete sequence of Clostridium clariflavum DSM 19732.</title>
        <authorList>
            <consortium name="US DOE Joint Genome Institute"/>
            <person name="Lucas S."/>
            <person name="Han J."/>
            <person name="Lapidus A."/>
            <person name="Cheng J.-F."/>
            <person name="Goodwin L."/>
            <person name="Pitluck S."/>
            <person name="Peters L."/>
            <person name="Teshima H."/>
            <person name="Detter J.C."/>
            <person name="Han C."/>
            <person name="Tapia R."/>
            <person name="Land M."/>
            <person name="Hauser L."/>
            <person name="Kyrpides N."/>
            <person name="Ivanova N."/>
            <person name="Pagani I."/>
            <person name="Kitzmiller T."/>
            <person name="Lynd L."/>
            <person name="Izquierdo J."/>
            <person name="Woyke T."/>
        </authorList>
    </citation>
    <scope>NUCLEOTIDE SEQUENCE [LARGE SCALE GENOMIC DNA]</scope>
    <source>
        <strain evidence="8">DSM 19732 / NBRC 101661 / EBR45</strain>
    </source>
</reference>
<comment type="similarity">
    <text evidence="2 6">Belongs to the FliS family.</text>
</comment>
<dbReference type="EMBL" id="CP003065">
    <property type="protein sequence ID" value="AEV70508.1"/>
    <property type="molecule type" value="Genomic_DNA"/>
</dbReference>
<sequence length="134" mass="15625">MAFNNGYEQYRESSVYTATPEELVLMLYNGLVKFLMQAQMAINKKNIEKANNCIIKAQNILTEFRCTLDMKYDIAHQLDSLYDYMLSRLIDANIKKDNTIIEEILGYARELRNTWEQAMKIAKQQNSRTAQVAK</sequence>
<keyword evidence="5" id="KW-0143">Chaperone</keyword>
<evidence type="ECO:0000256" key="4">
    <source>
        <dbReference type="ARBA" id="ARBA00022795"/>
    </source>
</evidence>
<keyword evidence="3 6" id="KW-0963">Cytoplasm</keyword>
<keyword evidence="7" id="KW-0282">Flagellum</keyword>
<dbReference type="Gene3D" id="1.20.120.340">
    <property type="entry name" value="Flagellar protein FliS"/>
    <property type="match status" value="1"/>
</dbReference>
<keyword evidence="7" id="KW-0966">Cell projection</keyword>
<dbReference type="HOGENOM" id="CLU_080373_3_2_9"/>
<dbReference type="Proteomes" id="UP000005435">
    <property type="component" value="Chromosome"/>
</dbReference>
<keyword evidence="8" id="KW-1185">Reference proteome</keyword>
<gene>
    <name evidence="7" type="ordered locus">Clocl_4074</name>
</gene>
<evidence type="ECO:0000256" key="5">
    <source>
        <dbReference type="ARBA" id="ARBA00023186"/>
    </source>
</evidence>
<dbReference type="SUPFAM" id="SSF101116">
    <property type="entry name" value="Flagellar export chaperone FliS"/>
    <property type="match status" value="1"/>
</dbReference>
<organism evidence="7 8">
    <name type="scientific">Acetivibrio clariflavus (strain DSM 19732 / NBRC 101661 / EBR45)</name>
    <name type="common">Clostridium clariflavum</name>
    <dbReference type="NCBI Taxonomy" id="720554"/>
    <lineage>
        <taxon>Bacteria</taxon>
        <taxon>Bacillati</taxon>
        <taxon>Bacillota</taxon>
        <taxon>Clostridia</taxon>
        <taxon>Eubacteriales</taxon>
        <taxon>Oscillospiraceae</taxon>
        <taxon>Acetivibrio</taxon>
    </lineage>
</organism>
<dbReference type="AlphaFoldDB" id="G8LSZ5"/>
<evidence type="ECO:0000313" key="8">
    <source>
        <dbReference type="Proteomes" id="UP000005435"/>
    </source>
</evidence>
<name>G8LSZ5_ACECE</name>
<dbReference type="KEGG" id="ccl:Clocl_4074"/>